<dbReference type="OrthoDB" id="73115at2"/>
<dbReference type="Proteomes" id="UP000192582">
    <property type="component" value="Unassembled WGS sequence"/>
</dbReference>
<name>A0A1W1UXL6_9DEIO</name>
<dbReference type="RefSeq" id="WP_139806721.1">
    <property type="nucleotide sequence ID" value="NZ_FWWU01000008.1"/>
</dbReference>
<feature type="region of interest" description="Disordered" evidence="1">
    <location>
        <begin position="34"/>
        <end position="63"/>
    </location>
</feature>
<keyword evidence="3" id="KW-1185">Reference proteome</keyword>
<dbReference type="STRING" id="695939.SAMN00790413_03544"/>
<evidence type="ECO:0000313" key="3">
    <source>
        <dbReference type="Proteomes" id="UP000192582"/>
    </source>
</evidence>
<reference evidence="2 3" key="1">
    <citation type="submission" date="2017-04" db="EMBL/GenBank/DDBJ databases">
        <authorList>
            <person name="Afonso C.L."/>
            <person name="Miller P.J."/>
            <person name="Scott M.A."/>
            <person name="Spackman E."/>
            <person name="Goraichik I."/>
            <person name="Dimitrov K.M."/>
            <person name="Suarez D.L."/>
            <person name="Swayne D.E."/>
        </authorList>
    </citation>
    <scope>NUCLEOTIDE SEQUENCE [LARGE SCALE GENOMIC DNA]</scope>
    <source>
        <strain evidence="2 3">KR-140</strain>
    </source>
</reference>
<dbReference type="EMBL" id="FWWU01000008">
    <property type="protein sequence ID" value="SMB85789.1"/>
    <property type="molecule type" value="Genomic_DNA"/>
</dbReference>
<sequence>MASLNRAGVAQHKEQLTLKVLKAAEAAADVLREKLSGGGSGTQYPGQPNAASTEGEYPAEQTGRLRESIGARSAGLLRAEFGSIHDPPDYNVDLHFKPPDQGGRPYMDDALHDRDIHVVIRVAMGVTGK</sequence>
<evidence type="ECO:0000313" key="2">
    <source>
        <dbReference type="EMBL" id="SMB85789.1"/>
    </source>
</evidence>
<proteinExistence type="predicted"/>
<protein>
    <submittedName>
        <fullName evidence="2">Uncharacterized protein</fullName>
    </submittedName>
</protein>
<gene>
    <name evidence="2" type="ORF">SAMN00790413_03544</name>
</gene>
<evidence type="ECO:0000256" key="1">
    <source>
        <dbReference type="SAM" id="MobiDB-lite"/>
    </source>
</evidence>
<feature type="compositionally biased region" description="Basic and acidic residues" evidence="1">
    <location>
        <begin position="88"/>
        <end position="98"/>
    </location>
</feature>
<feature type="region of interest" description="Disordered" evidence="1">
    <location>
        <begin position="88"/>
        <end position="108"/>
    </location>
</feature>
<organism evidence="2 3">
    <name type="scientific">Deinococcus hopiensis KR-140</name>
    <dbReference type="NCBI Taxonomy" id="695939"/>
    <lineage>
        <taxon>Bacteria</taxon>
        <taxon>Thermotogati</taxon>
        <taxon>Deinococcota</taxon>
        <taxon>Deinococci</taxon>
        <taxon>Deinococcales</taxon>
        <taxon>Deinococcaceae</taxon>
        <taxon>Deinococcus</taxon>
    </lineage>
</organism>
<accession>A0A1W1UXL6</accession>
<feature type="compositionally biased region" description="Polar residues" evidence="1">
    <location>
        <begin position="42"/>
        <end position="52"/>
    </location>
</feature>
<dbReference type="AlphaFoldDB" id="A0A1W1UXL6"/>